<dbReference type="GO" id="GO:0018730">
    <property type="term" value="F:glutaconate CoA-transferase activity"/>
    <property type="evidence" value="ECO:0007669"/>
    <property type="project" value="UniProtKB-EC"/>
</dbReference>
<dbReference type="Pfam" id="PF01144">
    <property type="entry name" value="CoA_trans"/>
    <property type="match status" value="1"/>
</dbReference>
<dbReference type="PANTHER" id="PTHR43293:SF3">
    <property type="entry name" value="CHOLESTEROL RING-CLEAVING HYDROLASE IPDB SUBUNIT"/>
    <property type="match status" value="1"/>
</dbReference>
<dbReference type="SMART" id="SM00882">
    <property type="entry name" value="CoA_trans"/>
    <property type="match status" value="1"/>
</dbReference>
<reference evidence="1" key="1">
    <citation type="submission" date="2019-03" db="EMBL/GenBank/DDBJ databases">
        <authorList>
            <person name="Hao L."/>
        </authorList>
    </citation>
    <scope>NUCLEOTIDE SEQUENCE</scope>
</reference>
<name>A0A485LZD3_9ZZZZ</name>
<dbReference type="InterPro" id="IPR004165">
    <property type="entry name" value="CoA_trans_fam_I"/>
</dbReference>
<protein>
    <submittedName>
        <fullName evidence="1">Acyl CoA:acetate/3-ketoacid CoA transferase, beta subunit</fullName>
        <ecNumber evidence="1">2.8.3.12</ecNumber>
    </submittedName>
</protein>
<organism evidence="1">
    <name type="scientific">anaerobic digester metagenome</name>
    <dbReference type="NCBI Taxonomy" id="1263854"/>
    <lineage>
        <taxon>unclassified sequences</taxon>
        <taxon>metagenomes</taxon>
        <taxon>ecological metagenomes</taxon>
    </lineage>
</organism>
<dbReference type="EC" id="2.8.3.12" evidence="1"/>
<dbReference type="InterPro" id="IPR037171">
    <property type="entry name" value="NagB/RpiA_transferase-like"/>
</dbReference>
<dbReference type="PANTHER" id="PTHR43293">
    <property type="entry name" value="ACETATE COA-TRANSFERASE YDIF"/>
    <property type="match status" value="1"/>
</dbReference>
<dbReference type="SUPFAM" id="SSF100950">
    <property type="entry name" value="NagB/RpiA/CoA transferase-like"/>
    <property type="match status" value="1"/>
</dbReference>
<evidence type="ECO:0000313" key="1">
    <source>
        <dbReference type="EMBL" id="VFU13857.1"/>
    </source>
</evidence>
<keyword evidence="1" id="KW-0808">Transferase</keyword>
<accession>A0A485LZD3</accession>
<dbReference type="Gene3D" id="3.40.1080.10">
    <property type="entry name" value="Glutaconate Coenzyme A-transferase"/>
    <property type="match status" value="1"/>
</dbReference>
<sequence length="261" mass="28636">MSEYTPFEMIAYTGSRVLEDERIVFVGTGLPIIAAMHAQLTHAPNLYMIYEAGSLAPILEMGMPLSVGDTRAARKACYLKGLCGAFELTQRGCADYAFIGGAQVDMYGNICSTIEGSNYDKPGIRFPGSGGAGAMAANCEKTIAIMALEKRRFVKKLDFVTSIGFGDGSPDYREKAGVMGSGPYRVITNQALFGFDEETKRMTLLEVKPGRTPQDIQDLVDFELIIPPDVKEMAEPTDEDLRLLRDVIDAEGYFLKRVIKK</sequence>
<gene>
    <name evidence="1" type="primary">AtoA</name>
    <name evidence="1" type="ORF">SCFA_2310012</name>
</gene>
<proteinExistence type="predicted"/>
<dbReference type="EMBL" id="CAADRN010000148">
    <property type="protein sequence ID" value="VFU13857.1"/>
    <property type="molecule type" value="Genomic_DNA"/>
</dbReference>
<dbReference type="AlphaFoldDB" id="A0A485LZD3"/>